<dbReference type="OrthoDB" id="1420765at2"/>
<keyword evidence="1" id="KW-1133">Transmembrane helix</keyword>
<feature type="transmembrane region" description="Helical" evidence="1">
    <location>
        <begin position="12"/>
        <end position="30"/>
    </location>
</feature>
<evidence type="ECO:0000256" key="1">
    <source>
        <dbReference type="SAM" id="Phobius"/>
    </source>
</evidence>
<dbReference type="PATRIC" id="fig|584657.3.peg.4353"/>
<gene>
    <name evidence="2" type="ORF">N864_18735</name>
</gene>
<feature type="transmembrane region" description="Helical" evidence="1">
    <location>
        <begin position="85"/>
        <end position="102"/>
    </location>
</feature>
<organism evidence="2 3">
    <name type="scientific">Intrasporangium chromatireducens Q5-1</name>
    <dbReference type="NCBI Taxonomy" id="584657"/>
    <lineage>
        <taxon>Bacteria</taxon>
        <taxon>Bacillati</taxon>
        <taxon>Actinomycetota</taxon>
        <taxon>Actinomycetes</taxon>
        <taxon>Micrococcales</taxon>
        <taxon>Intrasporangiaceae</taxon>
        <taxon>Intrasporangium</taxon>
    </lineage>
</organism>
<dbReference type="AlphaFoldDB" id="W9GIN7"/>
<protein>
    <recommendedName>
        <fullName evidence="4">DUF981 family protein</fullName>
    </recommendedName>
</protein>
<evidence type="ECO:0008006" key="4">
    <source>
        <dbReference type="Google" id="ProtNLM"/>
    </source>
</evidence>
<accession>W9GIN7</accession>
<keyword evidence="1" id="KW-0812">Transmembrane</keyword>
<sequence>MLAQGITYNTSMGLAAGAFMLLLFMFIRVVQQPGRRSIDGWAWMFVALGFFLAVTGTHMTLTWPLKQIPGAGCCAVDNVTFGEPAMFFGFLIFFGAIAIMRAEKAALDRGLELDLVATVRPFLYAGAFGGIGLIMFAVAGLEFGMWAPAPPDEPIARLMGTSILERFFVAGAYAITGLAAITGAFAAEHRVVARIFAVALFIAGMMWTFLSFTLFYGHVGFFPFPH</sequence>
<dbReference type="Proteomes" id="UP000019494">
    <property type="component" value="Unassembled WGS sequence"/>
</dbReference>
<name>W9GIN7_9MICO</name>
<comment type="caution">
    <text evidence="2">The sequence shown here is derived from an EMBL/GenBank/DDBJ whole genome shotgun (WGS) entry which is preliminary data.</text>
</comment>
<feature type="transmembrane region" description="Helical" evidence="1">
    <location>
        <begin position="42"/>
        <end position="65"/>
    </location>
</feature>
<feature type="transmembrane region" description="Helical" evidence="1">
    <location>
        <begin position="167"/>
        <end position="187"/>
    </location>
</feature>
<keyword evidence="1" id="KW-0472">Membrane</keyword>
<dbReference type="Pfam" id="PF06168">
    <property type="entry name" value="DUF981"/>
    <property type="match status" value="1"/>
</dbReference>
<proteinExistence type="predicted"/>
<evidence type="ECO:0000313" key="3">
    <source>
        <dbReference type="Proteomes" id="UP000019494"/>
    </source>
</evidence>
<evidence type="ECO:0000313" key="2">
    <source>
        <dbReference type="EMBL" id="EWT03764.1"/>
    </source>
</evidence>
<dbReference type="InterPro" id="IPR009324">
    <property type="entry name" value="DUF981"/>
</dbReference>
<dbReference type="RefSeq" id="WP_034722773.1">
    <property type="nucleotide sequence ID" value="NZ_AWQS01000481.1"/>
</dbReference>
<dbReference type="EMBL" id="AWQS01000481">
    <property type="protein sequence ID" value="EWT03764.1"/>
    <property type="molecule type" value="Genomic_DNA"/>
</dbReference>
<reference evidence="3" key="1">
    <citation type="submission" date="2013-08" db="EMBL/GenBank/DDBJ databases">
        <title>Intrasporangium oryzae NRRL B-24470.</title>
        <authorList>
            <person name="Liu H."/>
            <person name="Wang G."/>
        </authorList>
    </citation>
    <scope>NUCLEOTIDE SEQUENCE [LARGE SCALE GENOMIC DNA]</scope>
    <source>
        <strain evidence="3">Q5-1</strain>
    </source>
</reference>
<feature type="transmembrane region" description="Helical" evidence="1">
    <location>
        <begin position="194"/>
        <end position="216"/>
    </location>
</feature>
<keyword evidence="3" id="KW-1185">Reference proteome</keyword>
<feature type="transmembrane region" description="Helical" evidence="1">
    <location>
        <begin position="122"/>
        <end position="147"/>
    </location>
</feature>